<dbReference type="PROSITE" id="PS50198">
    <property type="entry name" value="PPIC_PPIASE_2"/>
    <property type="match status" value="1"/>
</dbReference>
<evidence type="ECO:0000256" key="2">
    <source>
        <dbReference type="ARBA" id="ARBA00007656"/>
    </source>
</evidence>
<dbReference type="RefSeq" id="WP_084092124.1">
    <property type="nucleotide sequence ID" value="NZ_FWXD01000022.1"/>
</dbReference>
<proteinExistence type="inferred from homology"/>
<evidence type="ECO:0000256" key="3">
    <source>
        <dbReference type="ARBA" id="ARBA00013194"/>
    </source>
</evidence>
<dbReference type="EC" id="5.2.1.8" evidence="3"/>
<evidence type="ECO:0000313" key="9">
    <source>
        <dbReference type="Proteomes" id="UP000192761"/>
    </source>
</evidence>
<evidence type="ECO:0000256" key="6">
    <source>
        <dbReference type="PROSITE-ProRule" id="PRU00278"/>
    </source>
</evidence>
<evidence type="ECO:0000313" key="8">
    <source>
        <dbReference type="EMBL" id="SMC28442.1"/>
    </source>
</evidence>
<dbReference type="InterPro" id="IPR050245">
    <property type="entry name" value="PrsA_foldase"/>
</dbReference>
<dbReference type="OrthoDB" id="9769613at2"/>
<keyword evidence="9" id="KW-1185">Reference proteome</keyword>
<reference evidence="8 9" key="1">
    <citation type="submission" date="2017-04" db="EMBL/GenBank/DDBJ databases">
        <authorList>
            <person name="Afonso C.L."/>
            <person name="Miller P.J."/>
            <person name="Scott M.A."/>
            <person name="Spackman E."/>
            <person name="Goraichik I."/>
            <person name="Dimitrov K.M."/>
            <person name="Suarez D.L."/>
            <person name="Swayne D.E."/>
        </authorList>
    </citation>
    <scope>NUCLEOTIDE SEQUENCE [LARGE SCALE GENOMIC DNA]</scope>
    <source>
        <strain evidence="8 9">DSM 23236</strain>
    </source>
</reference>
<dbReference type="GO" id="GO:0003755">
    <property type="term" value="F:peptidyl-prolyl cis-trans isomerase activity"/>
    <property type="evidence" value="ECO:0007669"/>
    <property type="project" value="UniProtKB-KW"/>
</dbReference>
<name>A0A1W1XX50_9NEIS</name>
<organism evidence="8 9">
    <name type="scientific">Andreprevotia lacus DSM 23236</name>
    <dbReference type="NCBI Taxonomy" id="1121001"/>
    <lineage>
        <taxon>Bacteria</taxon>
        <taxon>Pseudomonadati</taxon>
        <taxon>Pseudomonadota</taxon>
        <taxon>Betaproteobacteria</taxon>
        <taxon>Neisseriales</taxon>
        <taxon>Chitinibacteraceae</taxon>
        <taxon>Andreprevotia</taxon>
    </lineage>
</organism>
<dbReference type="PANTHER" id="PTHR47245">
    <property type="entry name" value="PEPTIDYLPROLYL ISOMERASE"/>
    <property type="match status" value="1"/>
</dbReference>
<dbReference type="InterPro" id="IPR023058">
    <property type="entry name" value="PPIase_PpiC_CS"/>
</dbReference>
<dbReference type="SUPFAM" id="SSF54534">
    <property type="entry name" value="FKBP-like"/>
    <property type="match status" value="1"/>
</dbReference>
<dbReference type="EMBL" id="FWXD01000022">
    <property type="protein sequence ID" value="SMC28442.1"/>
    <property type="molecule type" value="Genomic_DNA"/>
</dbReference>
<dbReference type="PANTHER" id="PTHR47245:SF2">
    <property type="entry name" value="PEPTIDYL-PROLYL CIS-TRANS ISOMERASE HP_0175-RELATED"/>
    <property type="match status" value="1"/>
</dbReference>
<dbReference type="PROSITE" id="PS01096">
    <property type="entry name" value="PPIC_PPIASE_1"/>
    <property type="match status" value="1"/>
</dbReference>
<evidence type="ECO:0000256" key="4">
    <source>
        <dbReference type="ARBA" id="ARBA00023110"/>
    </source>
</evidence>
<sequence>MPITVNDHEITDDEIAAELPGHDTLHLATMAVILRHLLRDEAHRLGLPATDEDSAIAALLAHEVTVPEADDASCRRHYAQNPARFTVGELVEAEHILFQVTERVPLPALRGLAEQTLADLLAEPAQFGEQARKLSNCPSATLGGNLGQLGRGDTVPEFERVLFSADQGAIVPRVVETRFGLHIVRVVHRIAGRLLPYEQVCTQIAEALQQASRDAAWRQYLRVLASRARITGIDLDIADSPLLQ</sequence>
<dbReference type="STRING" id="1121001.SAMN02745857_03259"/>
<protein>
    <recommendedName>
        <fullName evidence="3">peptidylprolyl isomerase</fullName>
        <ecNumber evidence="3">5.2.1.8</ecNumber>
    </recommendedName>
</protein>
<feature type="domain" description="PpiC" evidence="7">
    <location>
        <begin position="88"/>
        <end position="188"/>
    </location>
</feature>
<dbReference type="InterPro" id="IPR046357">
    <property type="entry name" value="PPIase_dom_sf"/>
</dbReference>
<evidence type="ECO:0000256" key="1">
    <source>
        <dbReference type="ARBA" id="ARBA00000971"/>
    </source>
</evidence>
<dbReference type="Pfam" id="PF00639">
    <property type="entry name" value="Rotamase"/>
    <property type="match status" value="1"/>
</dbReference>
<dbReference type="Gene3D" id="3.10.50.40">
    <property type="match status" value="1"/>
</dbReference>
<comment type="similarity">
    <text evidence="2">Belongs to the PpiC/parvulin rotamase family.</text>
</comment>
<gene>
    <name evidence="8" type="ORF">SAMN02745857_03259</name>
</gene>
<comment type="catalytic activity">
    <reaction evidence="1">
        <text>[protein]-peptidylproline (omega=180) = [protein]-peptidylproline (omega=0)</text>
        <dbReference type="Rhea" id="RHEA:16237"/>
        <dbReference type="Rhea" id="RHEA-COMP:10747"/>
        <dbReference type="Rhea" id="RHEA-COMP:10748"/>
        <dbReference type="ChEBI" id="CHEBI:83833"/>
        <dbReference type="ChEBI" id="CHEBI:83834"/>
        <dbReference type="EC" id="5.2.1.8"/>
    </reaction>
</comment>
<dbReference type="AlphaFoldDB" id="A0A1W1XX50"/>
<evidence type="ECO:0000259" key="7">
    <source>
        <dbReference type="PROSITE" id="PS50198"/>
    </source>
</evidence>
<keyword evidence="5 6" id="KW-0413">Isomerase</keyword>
<dbReference type="InterPro" id="IPR000297">
    <property type="entry name" value="PPIase_PpiC"/>
</dbReference>
<keyword evidence="4 6" id="KW-0697">Rotamase</keyword>
<evidence type="ECO:0000256" key="5">
    <source>
        <dbReference type="ARBA" id="ARBA00023235"/>
    </source>
</evidence>
<dbReference type="Proteomes" id="UP000192761">
    <property type="component" value="Unassembled WGS sequence"/>
</dbReference>
<accession>A0A1W1XX50</accession>